<evidence type="ECO:0000313" key="1">
    <source>
        <dbReference type="EMBL" id="KAH8002111.1"/>
    </source>
</evidence>
<protein>
    <submittedName>
        <fullName evidence="1">Uncharacterized protein</fullName>
    </submittedName>
</protein>
<reference evidence="1" key="1">
    <citation type="submission" date="2021-08" db="EMBL/GenBank/DDBJ databases">
        <title>The first chromosome-level gecko genome reveals the dynamic sex chromosomes of Neotropical dwarf geckos (Sphaerodactylidae: Sphaerodactylus).</title>
        <authorList>
            <person name="Pinto B.J."/>
            <person name="Keating S.E."/>
            <person name="Gamble T."/>
        </authorList>
    </citation>
    <scope>NUCLEOTIDE SEQUENCE</scope>
    <source>
        <strain evidence="1">TG3544</strain>
    </source>
</reference>
<accession>A0ACB8FAB1</accession>
<comment type="caution">
    <text evidence="1">The sequence shown here is derived from an EMBL/GenBank/DDBJ whole genome shotgun (WGS) entry which is preliminary data.</text>
</comment>
<sequence length="113" mass="12542">METVQTLFPSYHLVEVSSSPSESGSKPGMELFRFKPRQASIAWPLEVHRCMPWFQGGSGELLETKLKQFQPRSEEDPVGTDLTEDTNSDLTLLSTDEDEDLPTGMSTAGNTFS</sequence>
<name>A0ACB8FAB1_9SAUR</name>
<organism evidence="1 2">
    <name type="scientific">Sphaerodactylus townsendi</name>
    <dbReference type="NCBI Taxonomy" id="933632"/>
    <lineage>
        <taxon>Eukaryota</taxon>
        <taxon>Metazoa</taxon>
        <taxon>Chordata</taxon>
        <taxon>Craniata</taxon>
        <taxon>Vertebrata</taxon>
        <taxon>Euteleostomi</taxon>
        <taxon>Lepidosauria</taxon>
        <taxon>Squamata</taxon>
        <taxon>Bifurcata</taxon>
        <taxon>Gekkota</taxon>
        <taxon>Sphaerodactylidae</taxon>
        <taxon>Sphaerodactylus</taxon>
    </lineage>
</organism>
<evidence type="ECO:0000313" key="2">
    <source>
        <dbReference type="Proteomes" id="UP000827872"/>
    </source>
</evidence>
<keyword evidence="2" id="KW-1185">Reference proteome</keyword>
<dbReference type="Proteomes" id="UP000827872">
    <property type="component" value="Linkage Group LG08"/>
</dbReference>
<proteinExistence type="predicted"/>
<gene>
    <name evidence="1" type="ORF">K3G42_020501</name>
</gene>
<dbReference type="EMBL" id="CM037621">
    <property type="protein sequence ID" value="KAH8002111.1"/>
    <property type="molecule type" value="Genomic_DNA"/>
</dbReference>